<dbReference type="Proteomes" id="UP001491715">
    <property type="component" value="Unassembled WGS sequence"/>
</dbReference>
<dbReference type="EMBL" id="JBDQBE010000006">
    <property type="protein sequence ID" value="MEO4937814.1"/>
    <property type="molecule type" value="Genomic_DNA"/>
</dbReference>
<dbReference type="SUPFAM" id="SSF52096">
    <property type="entry name" value="ClpP/crotonase"/>
    <property type="match status" value="1"/>
</dbReference>
<dbReference type="InterPro" id="IPR005151">
    <property type="entry name" value="Tail-specific_protease"/>
</dbReference>
<name>A0ABV0HV05_9BACE</name>
<dbReference type="RefSeq" id="WP_226791307.1">
    <property type="nucleotide sequence ID" value="NZ_CP084680.1"/>
</dbReference>
<dbReference type="InterPro" id="IPR029045">
    <property type="entry name" value="ClpP/crotonase-like_dom_sf"/>
</dbReference>
<comment type="caution">
    <text evidence="2">The sequence shown here is derived from an EMBL/GenBank/DDBJ whole genome shotgun (WGS) entry which is preliminary data.</text>
</comment>
<keyword evidence="3" id="KW-1185">Reference proteome</keyword>
<organism evidence="2 3">
    <name type="scientific">Bacteroides humanifaecis</name>
    <dbReference type="NCBI Taxonomy" id="2792859"/>
    <lineage>
        <taxon>Bacteria</taxon>
        <taxon>Pseudomonadati</taxon>
        <taxon>Bacteroidota</taxon>
        <taxon>Bacteroidia</taxon>
        <taxon>Bacteroidales</taxon>
        <taxon>Bacteroidaceae</taxon>
        <taxon>Bacteroides</taxon>
    </lineage>
</organism>
<dbReference type="Gene3D" id="3.90.226.10">
    <property type="entry name" value="2-enoyl-CoA Hydratase, Chain A, domain 1"/>
    <property type="match status" value="1"/>
</dbReference>
<dbReference type="Pfam" id="PF03572">
    <property type="entry name" value="Peptidase_S41"/>
    <property type="match status" value="1"/>
</dbReference>
<evidence type="ECO:0000313" key="3">
    <source>
        <dbReference type="Proteomes" id="UP001491715"/>
    </source>
</evidence>
<gene>
    <name evidence="2" type="ORF">ABHZ06_08025</name>
</gene>
<evidence type="ECO:0000259" key="1">
    <source>
        <dbReference type="Pfam" id="PF03572"/>
    </source>
</evidence>
<feature type="domain" description="Tail specific protease" evidence="1">
    <location>
        <begin position="82"/>
        <end position="245"/>
    </location>
</feature>
<reference evidence="2 3" key="1">
    <citation type="submission" date="2024-05" db="EMBL/GenBank/DDBJ databases">
        <title>Human gut microbiome strain richness.</title>
        <authorList>
            <person name="Chen-Liaw A."/>
        </authorList>
    </citation>
    <scope>NUCLEOTIDE SEQUENCE [LARGE SCALE GENOMIC DNA]</scope>
    <source>
        <strain evidence="2 3">1001271st1_B1_1001271B_150615</strain>
    </source>
</reference>
<protein>
    <submittedName>
        <fullName evidence="2">S41 family peptidase</fullName>
    </submittedName>
</protein>
<proteinExistence type="predicted"/>
<sequence length="331" mass="38693">MQHNNSWKAYTDKQLTYQFVDNDKQIMLININSIMARDNFEYMQKQGLKDLYRQIGFYYRDILKQDMPADTLQAIRQLPSLSEVFAHMLKEMKKEASSTLIIDLRNNSGGWTPIVLPTLYQLFGDHFLQTDMDIKFYRIISPLYMQKLQTNLQDFNQTYGTDYTYGDYTFSTDEADTTNIEQRRADFIENCMSSAPEELRKQQGKALYTPEHIYVITNERTFSAAFHYTFYLWKMGATLVGIPSGQAPNTYMEQTLFRLPYTGMQGSISNSIQICFPGKDRCAHTLYPDLMPTYQDYQRYNFDVQTEILYLLDKIKSAPHSHTNPAGKNQK</sequence>
<accession>A0ABV0HV05</accession>
<evidence type="ECO:0000313" key="2">
    <source>
        <dbReference type="EMBL" id="MEO4937814.1"/>
    </source>
</evidence>